<comment type="caution">
    <text evidence="3">The sequence shown here is derived from an EMBL/GenBank/DDBJ whole genome shotgun (WGS) entry which is preliminary data.</text>
</comment>
<comment type="similarity">
    <text evidence="1">Belongs to the short-chain dehydrogenases/reductases (SDR) family.</text>
</comment>
<dbReference type="SUPFAM" id="SSF51735">
    <property type="entry name" value="NAD(P)-binding Rossmann-fold domains"/>
    <property type="match status" value="1"/>
</dbReference>
<proteinExistence type="inferred from homology"/>
<reference evidence="3 4" key="1">
    <citation type="submission" date="2018-03" db="EMBL/GenBank/DDBJ databases">
        <title>Draft Genome Sequences of the Obligatory Marine Myxobacteria Enhygromyxa salina SWB007.</title>
        <authorList>
            <person name="Poehlein A."/>
            <person name="Moghaddam J.A."/>
            <person name="Harms H."/>
            <person name="Alanjari M."/>
            <person name="Koenig G.M."/>
            <person name="Daniel R."/>
            <person name="Schaeberle T.F."/>
        </authorList>
    </citation>
    <scope>NUCLEOTIDE SEQUENCE [LARGE SCALE GENOMIC DNA]</scope>
    <source>
        <strain evidence="3 4">SWB007</strain>
    </source>
</reference>
<evidence type="ECO:0000256" key="1">
    <source>
        <dbReference type="ARBA" id="ARBA00006484"/>
    </source>
</evidence>
<gene>
    <name evidence="3" type="ORF">ENSA7_23820</name>
</gene>
<dbReference type="PANTHER" id="PTHR24320:SF283">
    <property type="entry name" value="RETINOL DEHYDROGENASE 11"/>
    <property type="match status" value="1"/>
</dbReference>
<dbReference type="InterPro" id="IPR036291">
    <property type="entry name" value="NAD(P)-bd_dom_sf"/>
</dbReference>
<dbReference type="OrthoDB" id="109589at2"/>
<accession>A0A2S9YS69</accession>
<dbReference type="GO" id="GO:0016491">
    <property type="term" value="F:oxidoreductase activity"/>
    <property type="evidence" value="ECO:0007669"/>
    <property type="project" value="UniProtKB-KW"/>
</dbReference>
<protein>
    <submittedName>
        <fullName evidence="3">Short chain dehydrogenase</fullName>
    </submittedName>
</protein>
<dbReference type="Gene3D" id="3.40.50.720">
    <property type="entry name" value="NAD(P)-binding Rossmann-like Domain"/>
    <property type="match status" value="1"/>
</dbReference>
<evidence type="ECO:0000313" key="4">
    <source>
        <dbReference type="Proteomes" id="UP000238823"/>
    </source>
</evidence>
<dbReference type="InterPro" id="IPR002347">
    <property type="entry name" value="SDR_fam"/>
</dbReference>
<name>A0A2S9YS69_9BACT</name>
<dbReference type="AlphaFoldDB" id="A0A2S9YS69"/>
<dbReference type="EMBL" id="PVNL01000047">
    <property type="protein sequence ID" value="PRQ07943.1"/>
    <property type="molecule type" value="Genomic_DNA"/>
</dbReference>
<keyword evidence="2" id="KW-0560">Oxidoreductase</keyword>
<sequence length="312" mass="34151">MTNQGHVLITGATGGLGRRTALNLASRGFDLLIGGRRPDAVDAVCQEIRAKTGRDARPFVADLADLADVRRAVEVLKADEGLRLHGFVANAGINTLRDQRSKDGYELTFAVNVLSHQLLLLELADRLAAGARVVIVSSGVHDPDNRLARRFGIPMPDWIGTRALALPEEAPETHRTLDGRQRYSNSKLANVLQARALQRQLRESGGDVDVFAIDPGLMVDTDLAREIPAILRPILRVIGRLLTPFVDNMRLSPVAAGHVADLISDPKWSGTGFAYFDGDHRRPPSPDALRDDLRDELWRESVQLLKPAEAPI</sequence>
<organism evidence="3 4">
    <name type="scientific">Enhygromyxa salina</name>
    <dbReference type="NCBI Taxonomy" id="215803"/>
    <lineage>
        <taxon>Bacteria</taxon>
        <taxon>Pseudomonadati</taxon>
        <taxon>Myxococcota</taxon>
        <taxon>Polyangia</taxon>
        <taxon>Nannocystales</taxon>
        <taxon>Nannocystaceae</taxon>
        <taxon>Enhygromyxa</taxon>
    </lineage>
</organism>
<dbReference type="Proteomes" id="UP000238823">
    <property type="component" value="Unassembled WGS sequence"/>
</dbReference>
<evidence type="ECO:0000256" key="2">
    <source>
        <dbReference type="ARBA" id="ARBA00023002"/>
    </source>
</evidence>
<dbReference type="PANTHER" id="PTHR24320">
    <property type="entry name" value="RETINOL DEHYDROGENASE"/>
    <property type="match status" value="1"/>
</dbReference>
<dbReference type="RefSeq" id="WP_106089405.1">
    <property type="nucleotide sequence ID" value="NZ_PVNL01000047.1"/>
</dbReference>
<evidence type="ECO:0000313" key="3">
    <source>
        <dbReference type="EMBL" id="PRQ07943.1"/>
    </source>
</evidence>
<dbReference type="Pfam" id="PF00106">
    <property type="entry name" value="adh_short"/>
    <property type="match status" value="1"/>
</dbReference>